<proteinExistence type="predicted"/>
<dbReference type="AlphaFoldDB" id="A0A5B7CUL4"/>
<accession>A0A5B7CUL4</accession>
<organism evidence="1 2">
    <name type="scientific">Portunus trituberculatus</name>
    <name type="common">Swimming crab</name>
    <name type="synonym">Neptunus trituberculatus</name>
    <dbReference type="NCBI Taxonomy" id="210409"/>
    <lineage>
        <taxon>Eukaryota</taxon>
        <taxon>Metazoa</taxon>
        <taxon>Ecdysozoa</taxon>
        <taxon>Arthropoda</taxon>
        <taxon>Crustacea</taxon>
        <taxon>Multicrustacea</taxon>
        <taxon>Malacostraca</taxon>
        <taxon>Eumalacostraca</taxon>
        <taxon>Eucarida</taxon>
        <taxon>Decapoda</taxon>
        <taxon>Pleocyemata</taxon>
        <taxon>Brachyura</taxon>
        <taxon>Eubrachyura</taxon>
        <taxon>Portunoidea</taxon>
        <taxon>Portunidae</taxon>
        <taxon>Portuninae</taxon>
        <taxon>Portunus</taxon>
    </lineage>
</organism>
<dbReference type="Proteomes" id="UP000324222">
    <property type="component" value="Unassembled WGS sequence"/>
</dbReference>
<name>A0A5B7CUL4_PORTR</name>
<gene>
    <name evidence="1" type="ORF">E2C01_006196</name>
</gene>
<reference evidence="1 2" key="1">
    <citation type="submission" date="2019-05" db="EMBL/GenBank/DDBJ databases">
        <title>Another draft genome of Portunus trituberculatus and its Hox gene families provides insights of decapod evolution.</title>
        <authorList>
            <person name="Jeong J.-H."/>
            <person name="Song I."/>
            <person name="Kim S."/>
            <person name="Choi T."/>
            <person name="Kim D."/>
            <person name="Ryu S."/>
            <person name="Kim W."/>
        </authorList>
    </citation>
    <scope>NUCLEOTIDE SEQUENCE [LARGE SCALE GENOMIC DNA]</scope>
    <source>
        <tissue evidence="1">Muscle</tissue>
    </source>
</reference>
<protein>
    <submittedName>
        <fullName evidence="1">Uncharacterized protein</fullName>
    </submittedName>
</protein>
<evidence type="ECO:0000313" key="1">
    <source>
        <dbReference type="EMBL" id="MPC13462.1"/>
    </source>
</evidence>
<dbReference type="EMBL" id="VSRR010000283">
    <property type="protein sequence ID" value="MPC13462.1"/>
    <property type="molecule type" value="Genomic_DNA"/>
</dbReference>
<comment type="caution">
    <text evidence="1">The sequence shown here is derived from an EMBL/GenBank/DDBJ whole genome shotgun (WGS) entry which is preliminary data.</text>
</comment>
<keyword evidence="2" id="KW-1185">Reference proteome</keyword>
<evidence type="ECO:0000313" key="2">
    <source>
        <dbReference type="Proteomes" id="UP000324222"/>
    </source>
</evidence>
<sequence length="111" mass="12391">MHQTESPHVSCLRTDAGFVEESSGTQAVVVVLVVRVVVKGMNLAAQVLFRPHRQPDDMVDKKSTIKRSCITVLLKRAEIHEALDLGIMVRLAGEEHVTLSRLDPVDRCSRY</sequence>